<organism evidence="3 4">
    <name type="scientific">Pristionchus mayeri</name>
    <dbReference type="NCBI Taxonomy" id="1317129"/>
    <lineage>
        <taxon>Eukaryota</taxon>
        <taxon>Metazoa</taxon>
        <taxon>Ecdysozoa</taxon>
        <taxon>Nematoda</taxon>
        <taxon>Chromadorea</taxon>
        <taxon>Rhabditida</taxon>
        <taxon>Rhabditina</taxon>
        <taxon>Diplogasteromorpha</taxon>
        <taxon>Diplogasteroidea</taxon>
        <taxon>Neodiplogasteridae</taxon>
        <taxon>Pristionchus</taxon>
    </lineage>
</organism>
<evidence type="ECO:0000313" key="3">
    <source>
        <dbReference type="EMBL" id="GMR54233.1"/>
    </source>
</evidence>
<dbReference type="PANTHER" id="PTHR21578:SF9">
    <property type="entry name" value="RING-TYPE DOMAIN-CONTAINING PROTEIN"/>
    <property type="match status" value="1"/>
</dbReference>
<gene>
    <name evidence="3" type="ORF">PMAYCL1PPCAC_24428</name>
</gene>
<evidence type="ECO:0000256" key="2">
    <source>
        <dbReference type="SAM" id="MobiDB-lite"/>
    </source>
</evidence>
<feature type="non-terminal residue" evidence="3">
    <location>
        <position position="1"/>
    </location>
</feature>
<dbReference type="EMBL" id="BTRK01000005">
    <property type="protein sequence ID" value="GMR54233.1"/>
    <property type="molecule type" value="Genomic_DNA"/>
</dbReference>
<feature type="compositionally biased region" description="Acidic residues" evidence="2">
    <location>
        <begin position="894"/>
        <end position="912"/>
    </location>
</feature>
<feature type="compositionally biased region" description="Basic and acidic residues" evidence="2">
    <location>
        <begin position="15"/>
        <end position="27"/>
    </location>
</feature>
<comment type="caution">
    <text evidence="3">The sequence shown here is derived from an EMBL/GenBank/DDBJ whole genome shotgun (WGS) entry which is preliminary data.</text>
</comment>
<accession>A0AAN5D0F4</accession>
<evidence type="ECO:0000313" key="4">
    <source>
        <dbReference type="Proteomes" id="UP001328107"/>
    </source>
</evidence>
<sequence length="912" mass="99868">IQSQMPPPKAKRGRLSVEDTGVGREESEPTSTRRTRSRAAAAATEGVQEGPIGNEANTTLDAPESSSTRRITRASRGRRGTGGSPSTSARTRPFSARNTAGTQTDEPTGTSNAAAPTPPSSESTSSSRTRRVRRSSSLDSVMGSLSTPDLSVSPELGALHDLSWIDGPVGEVDVVADPPRSRRAATQRALESLAAQQPPRLVRPTRAAAVRAREATNREMAANRSSSVGAHDDLATIDEEMVHNLLDDIITPDFFGQLLHEARNEVPGAQPRTFRFQRDASNGRLIPIRGGNRPALMQRATSSIVSGDESGVEEASPSHSGTSVTTVRLDLQIDVLSSEVQPDLDRILNEMDAEGGGVVHVGRRRVVEGVEQTTRVRLSDLTPEEVQRVVTRVIADAEDVMQLRPDSEGLGNAAADGEGAEPAAAVAPAANVDEEMETARRRIVELQAAIQEARAARNERALEREGGAARVAPYRAPIQRRSEGVAGQGARAQIDAERRARLMPPFLQRAQQRLISPRLVPGPPPGIPPLYPSPQRILSNIRRRIVRELRALREQREAAAAAQPPDTQASDEPIDELNPPLPPPSDAIPFPPRLTFVDFPAVPSIDHFDRPITVPRLTTLTRYIGRTGPNGEERPRTGDDYDRRITSIVDACCRTIEALNMDAARILRGGPPRQLNTAELFLALLQAMVENVDSVEAEHGHGNRRVYTFAMRPFPGMRNMFAELDREGRGEPDQNEQRLRQQEDEEEAEESTFKSTEWGECRICMSDEPSNPMGCQFCRQLVGCKKCCNRWHRAGRHPNSSALDAIFSTFRADRERFDREHDERRAAMRDGRAPADISGTSRAAPPPERSISSTLRNSLMTDAWESNCPLCRKGWRGKPQVVPMQRCPPLGVDLAEEDRGDVPMEGEEGVQQ</sequence>
<feature type="region of interest" description="Disordered" evidence="2">
    <location>
        <begin position="556"/>
        <end position="589"/>
    </location>
</feature>
<feature type="compositionally biased region" description="Pro residues" evidence="2">
    <location>
        <begin position="579"/>
        <end position="589"/>
    </location>
</feature>
<feature type="compositionally biased region" description="Low complexity" evidence="2">
    <location>
        <begin position="107"/>
        <end position="127"/>
    </location>
</feature>
<keyword evidence="4" id="KW-1185">Reference proteome</keyword>
<protein>
    <recommendedName>
        <fullName evidence="5">RING-type domain-containing protein</fullName>
    </recommendedName>
</protein>
<dbReference type="PANTHER" id="PTHR21578">
    <property type="entry name" value="PROTEIN CBG03826"/>
    <property type="match status" value="1"/>
</dbReference>
<name>A0AAN5D0F4_9BILA</name>
<dbReference type="AlphaFoldDB" id="A0AAN5D0F4"/>
<dbReference type="Proteomes" id="UP001328107">
    <property type="component" value="Unassembled WGS sequence"/>
</dbReference>
<feature type="region of interest" description="Disordered" evidence="2">
    <location>
        <begin position="891"/>
        <end position="912"/>
    </location>
</feature>
<evidence type="ECO:0008006" key="5">
    <source>
        <dbReference type="Google" id="ProtNLM"/>
    </source>
</evidence>
<feature type="region of interest" description="Disordered" evidence="2">
    <location>
        <begin position="819"/>
        <end position="852"/>
    </location>
</feature>
<feature type="compositionally biased region" description="Basic and acidic residues" evidence="2">
    <location>
        <begin position="727"/>
        <end position="742"/>
    </location>
</feature>
<feature type="compositionally biased region" description="Polar residues" evidence="2">
    <location>
        <begin position="96"/>
        <end position="106"/>
    </location>
</feature>
<proteinExistence type="predicted"/>
<keyword evidence="1" id="KW-0175">Coiled coil</keyword>
<feature type="compositionally biased region" description="Basic and acidic residues" evidence="2">
    <location>
        <begin position="819"/>
        <end position="833"/>
    </location>
</feature>
<feature type="region of interest" description="Disordered" evidence="2">
    <location>
        <begin position="1"/>
        <end position="153"/>
    </location>
</feature>
<reference evidence="4" key="1">
    <citation type="submission" date="2022-10" db="EMBL/GenBank/DDBJ databases">
        <title>Genome assembly of Pristionchus species.</title>
        <authorList>
            <person name="Yoshida K."/>
            <person name="Sommer R.J."/>
        </authorList>
    </citation>
    <scope>NUCLEOTIDE SEQUENCE [LARGE SCALE GENOMIC DNA]</scope>
    <source>
        <strain evidence="4">RS5460</strain>
    </source>
</reference>
<feature type="compositionally biased region" description="Low complexity" evidence="2">
    <location>
        <begin position="135"/>
        <end position="146"/>
    </location>
</feature>
<feature type="region of interest" description="Disordered" evidence="2">
    <location>
        <begin position="727"/>
        <end position="754"/>
    </location>
</feature>
<evidence type="ECO:0000256" key="1">
    <source>
        <dbReference type="SAM" id="Coils"/>
    </source>
</evidence>
<feature type="compositionally biased region" description="Basic residues" evidence="2">
    <location>
        <begin position="70"/>
        <end position="79"/>
    </location>
</feature>
<feature type="coiled-coil region" evidence="1">
    <location>
        <begin position="429"/>
        <end position="456"/>
    </location>
</feature>